<reference evidence="1" key="1">
    <citation type="submission" date="2018-07" db="EMBL/GenBank/DDBJ databases">
        <authorList>
            <consortium name="Genoscope - CEA"/>
            <person name="William W."/>
        </authorList>
    </citation>
    <scope>NUCLEOTIDE SEQUENCE</scope>
    <source>
        <strain evidence="1">IK1</strain>
    </source>
</reference>
<name>A0A653A8D1_UNCDX</name>
<sequence length="70" mass="6899">MGPGPAGMALFLGAFCSVRGTAGLKPGAAPAGALSAWAYAEEGVERCAPEEADRCVGGRLQSGSAETSMP</sequence>
<dbReference type="EMBL" id="UPXX01000027">
    <property type="protein sequence ID" value="VBB43902.1"/>
    <property type="molecule type" value="Genomic_DNA"/>
</dbReference>
<dbReference type="AlphaFoldDB" id="A0A653A8D1"/>
<proteinExistence type="predicted"/>
<organism evidence="1">
    <name type="scientific">Uncultured Desulfatiglans sp</name>
    <dbReference type="NCBI Taxonomy" id="1748965"/>
    <lineage>
        <taxon>Bacteria</taxon>
        <taxon>Pseudomonadati</taxon>
        <taxon>Thermodesulfobacteriota</taxon>
        <taxon>Desulfobacteria</taxon>
        <taxon>Desulfatiglandales</taxon>
        <taxon>Desulfatiglandaceae</taxon>
        <taxon>Desulfatiglans</taxon>
        <taxon>environmental samples</taxon>
    </lineage>
</organism>
<protein>
    <submittedName>
        <fullName evidence="1">Uncharacterized protein</fullName>
    </submittedName>
</protein>
<evidence type="ECO:0000313" key="1">
    <source>
        <dbReference type="EMBL" id="VBB43902.1"/>
    </source>
</evidence>
<accession>A0A653A8D1</accession>
<gene>
    <name evidence="1" type="ORF">TRIP_B330086</name>
</gene>